<dbReference type="Pfam" id="PF00657">
    <property type="entry name" value="Lipase_GDSL"/>
    <property type="match status" value="1"/>
</dbReference>
<dbReference type="AlphaFoldDB" id="A0A6L9MN52"/>
<dbReference type="GO" id="GO:0016788">
    <property type="term" value="F:hydrolase activity, acting on ester bonds"/>
    <property type="evidence" value="ECO:0007669"/>
    <property type="project" value="InterPro"/>
</dbReference>
<sequence>MPTESRTTTGGRQFRRRTIFSGMLVGAFALASIFSGLSPAMAEERSWIGTWMASPQPIWGSDFAFPTKIPASVKDQTIRQVVRISLGGSRIRLVFSNAYGDRPMRIGGASVGLAGESGAAEPGTIRRITFGGKDDIVVPPGAPAVSDPLELTVDAHGKLAVSIYLPDDTPLTTFHWDGRQTAWFGEGDLTQAEDFPETAITDARVFLNEVLVDTPNEGAVVVVGDSITDGNGTTIDADTRWPDLLAKRLAPHQIAVLNGGISGGRLLQDKMGVNVAARLRRDVFSQPNLKAVIVLIGINDISWPGTGFAPNQVRPTADAMIAGYQQLIALADANNVRLIGATLPPFEGALNGTPLGNYYDPEKDALRHEINRWIRERGAFDAIVDFDAVLRDPGHPARINPAFDSGDHLHPGDEGNRAMADAIDLDALLGR</sequence>
<keyword evidence="1" id="KW-0378">Hydrolase</keyword>
<gene>
    <name evidence="1" type="ORF">GTW51_20905</name>
</gene>
<dbReference type="SUPFAM" id="SSF52266">
    <property type="entry name" value="SGNH hydrolase"/>
    <property type="match status" value="1"/>
</dbReference>
<keyword evidence="2" id="KW-1185">Reference proteome</keyword>
<comment type="caution">
    <text evidence="1">The sequence shown here is derived from an EMBL/GenBank/DDBJ whole genome shotgun (WGS) entry which is preliminary data.</text>
</comment>
<organism evidence="1 2">
    <name type="scientific">Aurantimonas aggregata</name>
    <dbReference type="NCBI Taxonomy" id="2047720"/>
    <lineage>
        <taxon>Bacteria</taxon>
        <taxon>Pseudomonadati</taxon>
        <taxon>Pseudomonadota</taxon>
        <taxon>Alphaproteobacteria</taxon>
        <taxon>Hyphomicrobiales</taxon>
        <taxon>Aurantimonadaceae</taxon>
        <taxon>Aurantimonas</taxon>
    </lineage>
</organism>
<dbReference type="PANTHER" id="PTHR43784:SF2">
    <property type="entry name" value="GDSL-LIKE LIPASE_ACYLHYDROLASE, PUTATIVE (AFU_ORTHOLOGUE AFUA_2G00820)-RELATED"/>
    <property type="match status" value="1"/>
</dbReference>
<dbReference type="InterPro" id="IPR053140">
    <property type="entry name" value="GDSL_Rv0518-like"/>
</dbReference>
<dbReference type="InterPro" id="IPR001087">
    <property type="entry name" value="GDSL"/>
</dbReference>
<dbReference type="CDD" id="cd01830">
    <property type="entry name" value="XynE_like"/>
    <property type="match status" value="1"/>
</dbReference>
<protein>
    <submittedName>
        <fullName evidence="1">SGNH/GDSL hydrolase family protein</fullName>
    </submittedName>
</protein>
<dbReference type="Gene3D" id="3.40.50.1110">
    <property type="entry name" value="SGNH hydrolase"/>
    <property type="match status" value="1"/>
</dbReference>
<dbReference type="Proteomes" id="UP000476332">
    <property type="component" value="Unassembled WGS sequence"/>
</dbReference>
<proteinExistence type="predicted"/>
<dbReference type="EMBL" id="JAAAMJ010000028">
    <property type="protein sequence ID" value="NDV89132.1"/>
    <property type="molecule type" value="Genomic_DNA"/>
</dbReference>
<evidence type="ECO:0000313" key="1">
    <source>
        <dbReference type="EMBL" id="NDV89132.1"/>
    </source>
</evidence>
<name>A0A6L9MN52_9HYPH</name>
<reference evidence="1 2" key="1">
    <citation type="submission" date="2020-01" db="EMBL/GenBank/DDBJ databases">
        <title>Genomes of bacteria type strains.</title>
        <authorList>
            <person name="Chen J."/>
            <person name="Zhu S."/>
            <person name="Chen J."/>
        </authorList>
    </citation>
    <scope>NUCLEOTIDE SEQUENCE [LARGE SCALE GENOMIC DNA]</scope>
    <source>
        <strain evidence="1 2">KCTC 52919</strain>
    </source>
</reference>
<dbReference type="InterPro" id="IPR036514">
    <property type="entry name" value="SGNH_hydro_sf"/>
</dbReference>
<dbReference type="PANTHER" id="PTHR43784">
    <property type="entry name" value="GDSL-LIKE LIPASE/ACYLHYDROLASE, PUTATIVE (AFU_ORTHOLOGUE AFUA_2G00820)-RELATED"/>
    <property type="match status" value="1"/>
</dbReference>
<dbReference type="RefSeq" id="WP_163045983.1">
    <property type="nucleotide sequence ID" value="NZ_JAAAMJ010000028.1"/>
</dbReference>
<accession>A0A6L9MN52</accession>
<evidence type="ECO:0000313" key="2">
    <source>
        <dbReference type="Proteomes" id="UP000476332"/>
    </source>
</evidence>